<comment type="similarity">
    <text evidence="1 4">Belongs to the prolyl-tRNA editing family. YbaK/EbsC subfamily.</text>
</comment>
<reference evidence="6 7" key="1">
    <citation type="submission" date="2016-01" db="EMBL/GenBank/DDBJ databases">
        <title>Characterization of the Clostridium difficile lineages that are prevalent in Hong Kong and China.</title>
        <authorList>
            <person name="Kwok J.S.-L."/>
            <person name="Lam W.-Y."/>
            <person name="Ip M."/>
            <person name="Chan T.-F."/>
            <person name="Hawkey P.M."/>
            <person name="Tsui S.K.-W."/>
        </authorList>
    </citation>
    <scope>NUCLEOTIDE SEQUENCE [LARGE SCALE GENOMIC DNA]</scope>
    <source>
        <strain evidence="6 7">300064</strain>
    </source>
</reference>
<dbReference type="PANTHER" id="PTHR30411:SF0">
    <property type="entry name" value="CYS-TRNA(PRO)_CYS-TRNA(CYS) DEACYLASE YBAK"/>
    <property type="match status" value="1"/>
</dbReference>
<dbReference type="CDD" id="cd00002">
    <property type="entry name" value="YbaK_deacylase"/>
    <property type="match status" value="1"/>
</dbReference>
<dbReference type="GO" id="GO:0006412">
    <property type="term" value="P:translation"/>
    <property type="evidence" value="ECO:0007669"/>
    <property type="project" value="UniProtKB-KW"/>
</dbReference>
<proteinExistence type="inferred from homology"/>
<dbReference type="Proteomes" id="UP000238081">
    <property type="component" value="Unassembled WGS sequence"/>
</dbReference>
<evidence type="ECO:0000256" key="4">
    <source>
        <dbReference type="PIRNR" id="PIRNR006181"/>
    </source>
</evidence>
<comment type="caution">
    <text evidence="6">The sequence shown here is derived from an EMBL/GenBank/DDBJ whole genome shotgun (WGS) entry which is preliminary data.</text>
</comment>
<dbReference type="GO" id="GO:0002161">
    <property type="term" value="F:aminoacyl-tRNA deacylase activity"/>
    <property type="evidence" value="ECO:0007669"/>
    <property type="project" value="InterPro"/>
</dbReference>
<evidence type="ECO:0000259" key="5">
    <source>
        <dbReference type="Pfam" id="PF04073"/>
    </source>
</evidence>
<dbReference type="EC" id="4.2.-.-" evidence="4"/>
<dbReference type="PANTHER" id="PTHR30411">
    <property type="entry name" value="CYTOPLASMIC PROTEIN"/>
    <property type="match status" value="1"/>
</dbReference>
<sequence length="166" mass="18431">MAKAKENKTNAMRLLDRNKVEYTTHSYENEDGKIDGIAVAHKIGKDEDCVFKTLVTVGHSKDNFVFVVPVAQELDMKKAAKAAGEKNIEMIHVKDINKITGYIRGGCSPLGMKKVFKTFIHNTALNYETIVFSGGKIGSQIEMNPNDVPLVIECEFADLIKNNDIV</sequence>
<evidence type="ECO:0000256" key="2">
    <source>
        <dbReference type="ARBA" id="ARBA00022917"/>
    </source>
</evidence>
<dbReference type="PIRSF" id="PIRSF006181">
    <property type="entry name" value="EbsC_YbaK"/>
    <property type="match status" value="1"/>
</dbReference>
<name>A0A2S7F509_CLOBU</name>
<evidence type="ECO:0000256" key="3">
    <source>
        <dbReference type="ARBA" id="ARBA00023239"/>
    </source>
</evidence>
<gene>
    <name evidence="6" type="ORF">AWN73_20220</name>
</gene>
<evidence type="ECO:0000256" key="1">
    <source>
        <dbReference type="ARBA" id="ARBA00009798"/>
    </source>
</evidence>
<keyword evidence="3 4" id="KW-0456">Lyase</keyword>
<dbReference type="InterPro" id="IPR036754">
    <property type="entry name" value="YbaK/aa-tRNA-synt-asso_dom_sf"/>
</dbReference>
<keyword evidence="2 4" id="KW-0648">Protein biosynthesis</keyword>
<evidence type="ECO:0000313" key="6">
    <source>
        <dbReference type="EMBL" id="PPV11988.1"/>
    </source>
</evidence>
<dbReference type="InterPro" id="IPR004369">
    <property type="entry name" value="Prolyl-tRNA_editing_YbaK/EbsC"/>
</dbReference>
<dbReference type="SUPFAM" id="SSF55826">
    <property type="entry name" value="YbaK/ProRS associated domain"/>
    <property type="match status" value="1"/>
</dbReference>
<dbReference type="InterPro" id="IPR007214">
    <property type="entry name" value="YbaK/aa-tRNA-synth-assoc-dom"/>
</dbReference>
<dbReference type="Gene3D" id="3.90.960.10">
    <property type="entry name" value="YbaK/aminoacyl-tRNA synthetase-associated domain"/>
    <property type="match status" value="1"/>
</dbReference>
<accession>A0A2S7F509</accession>
<dbReference type="GO" id="GO:0016829">
    <property type="term" value="F:lyase activity"/>
    <property type="evidence" value="ECO:0007669"/>
    <property type="project" value="UniProtKB-KW"/>
</dbReference>
<dbReference type="Pfam" id="PF04073">
    <property type="entry name" value="tRNA_edit"/>
    <property type="match status" value="1"/>
</dbReference>
<dbReference type="NCBIfam" id="TIGR00011">
    <property type="entry name" value="YbaK_EbsC"/>
    <property type="match status" value="1"/>
</dbReference>
<protein>
    <recommendedName>
        <fullName evidence="4">Cys-tRNA(Pro)/Cys-tRNA(Cys) deacylase</fullName>
        <ecNumber evidence="4">4.2.-.-</ecNumber>
    </recommendedName>
</protein>
<feature type="domain" description="YbaK/aminoacyl-tRNA synthetase-associated" evidence="5">
    <location>
        <begin position="38"/>
        <end position="147"/>
    </location>
</feature>
<organism evidence="6 7">
    <name type="scientific">Clostridium butyricum</name>
    <dbReference type="NCBI Taxonomy" id="1492"/>
    <lineage>
        <taxon>Bacteria</taxon>
        <taxon>Bacillati</taxon>
        <taxon>Bacillota</taxon>
        <taxon>Clostridia</taxon>
        <taxon>Eubacteriales</taxon>
        <taxon>Clostridiaceae</taxon>
        <taxon>Clostridium</taxon>
    </lineage>
</organism>
<dbReference type="RefSeq" id="WP_043665980.1">
    <property type="nucleotide sequence ID" value="NZ_CAVLFH010000001.1"/>
</dbReference>
<dbReference type="AlphaFoldDB" id="A0A2S7F509"/>
<evidence type="ECO:0000313" key="7">
    <source>
        <dbReference type="Proteomes" id="UP000238081"/>
    </source>
</evidence>
<dbReference type="EMBL" id="LRDH01000172">
    <property type="protein sequence ID" value="PPV11988.1"/>
    <property type="molecule type" value="Genomic_DNA"/>
</dbReference>